<keyword evidence="1" id="KW-1133">Transmembrane helix</keyword>
<protein>
    <submittedName>
        <fullName evidence="2">Brp/Blh family beta-carotene 15,15'-dioxygenase</fullName>
    </submittedName>
</protein>
<dbReference type="RefSeq" id="WP_406778399.1">
    <property type="nucleotide sequence ID" value="NZ_JBEWZG010000003.1"/>
</dbReference>
<name>A0ABW8SYD4_9BACT</name>
<proteinExistence type="predicted"/>
<feature type="transmembrane region" description="Helical" evidence="1">
    <location>
        <begin position="230"/>
        <end position="249"/>
    </location>
</feature>
<organism evidence="2 3">
    <name type="scientific">Aquirufa novilacunae</name>
    <dbReference type="NCBI Taxonomy" id="3139305"/>
    <lineage>
        <taxon>Bacteria</taxon>
        <taxon>Pseudomonadati</taxon>
        <taxon>Bacteroidota</taxon>
        <taxon>Cytophagia</taxon>
        <taxon>Cytophagales</taxon>
        <taxon>Flectobacillaceae</taxon>
        <taxon>Aquirufa</taxon>
    </lineage>
</organism>
<feature type="transmembrane region" description="Helical" evidence="1">
    <location>
        <begin position="119"/>
        <end position="138"/>
    </location>
</feature>
<accession>A0ABW8SYD4</accession>
<feature type="transmembrane region" description="Helical" evidence="1">
    <location>
        <begin position="150"/>
        <end position="172"/>
    </location>
</feature>
<dbReference type="NCBIfam" id="TIGR03753">
    <property type="entry name" value="blh_monoox"/>
    <property type="match status" value="1"/>
</dbReference>
<dbReference type="Pfam" id="PF15461">
    <property type="entry name" value="BCD"/>
    <property type="match status" value="1"/>
</dbReference>
<feature type="transmembrane region" description="Helical" evidence="1">
    <location>
        <begin position="70"/>
        <end position="99"/>
    </location>
</feature>
<feature type="transmembrane region" description="Helical" evidence="1">
    <location>
        <begin position="5"/>
        <end position="23"/>
    </location>
</feature>
<feature type="transmembrane region" description="Helical" evidence="1">
    <location>
        <begin position="255"/>
        <end position="276"/>
    </location>
</feature>
<dbReference type="InterPro" id="IPR022270">
    <property type="entry name" value="Blh_diox"/>
</dbReference>
<dbReference type="EMBL" id="JBEWZG010000003">
    <property type="protein sequence ID" value="MFL0206853.1"/>
    <property type="molecule type" value="Genomic_DNA"/>
</dbReference>
<keyword evidence="1" id="KW-0812">Transmembrane</keyword>
<dbReference type="Proteomes" id="UP001623559">
    <property type="component" value="Unassembled WGS sequence"/>
</dbReference>
<reference evidence="2 3" key="1">
    <citation type="submission" date="2024-07" db="EMBL/GenBank/DDBJ databases">
        <authorList>
            <person name="Pitt A."/>
            <person name="Hahn M.W."/>
        </authorList>
    </citation>
    <scope>NUCLEOTIDE SEQUENCE [LARGE SCALE GENOMIC DNA]</scope>
    <source>
        <strain evidence="2 3">2-AUSEE-184A6</strain>
    </source>
</reference>
<feature type="transmembrane region" description="Helical" evidence="1">
    <location>
        <begin position="184"/>
        <end position="210"/>
    </location>
</feature>
<evidence type="ECO:0000256" key="1">
    <source>
        <dbReference type="SAM" id="Phobius"/>
    </source>
</evidence>
<evidence type="ECO:0000313" key="2">
    <source>
        <dbReference type="EMBL" id="MFL0206853.1"/>
    </source>
</evidence>
<sequence>MKNYLGAIFTAVYMLCYQVFGPWETNIDYIIAGILLFATGIPHGAGDHLIAKKIAARENLTFHLKPFISFYLGIMLAYGLLWYLSPTISFIIFIGISVFHFGDMEDLSPINQKNTWLQLARTVSLGTGILSFILVSHWPEVRGIISSMGVPVVENLSPGFLFVSLIFLLLGFDKKNFTPFLNTFFTLAAGYFLPLIPAFICYFSCCHAVYSFKGMQNRLELNFLELYKKLLPFTLGALFIGLAYIILIFKDLKIYPIFIFLSLLTLPHFVLMHKLIKRPN</sequence>
<keyword evidence="1" id="KW-0472">Membrane</keyword>
<gene>
    <name evidence="2" type="ORF">V7S74_08870</name>
</gene>
<feature type="transmembrane region" description="Helical" evidence="1">
    <location>
        <begin position="29"/>
        <end position="50"/>
    </location>
</feature>
<evidence type="ECO:0000313" key="3">
    <source>
        <dbReference type="Proteomes" id="UP001623559"/>
    </source>
</evidence>
<comment type="caution">
    <text evidence="2">The sequence shown here is derived from an EMBL/GenBank/DDBJ whole genome shotgun (WGS) entry which is preliminary data.</text>
</comment>